<feature type="signal peptide" evidence="1">
    <location>
        <begin position="1"/>
        <end position="35"/>
    </location>
</feature>
<gene>
    <name evidence="2" type="ORF">CE91St3_00710</name>
</gene>
<dbReference type="EMBL" id="BQNZ01000001">
    <property type="protein sequence ID" value="GKH70208.1"/>
    <property type="molecule type" value="Genomic_DNA"/>
</dbReference>
<keyword evidence="1" id="KW-0732">Signal</keyword>
<name>A0AA37NH22_9BACT</name>
<evidence type="ECO:0000313" key="2">
    <source>
        <dbReference type="EMBL" id="GKH70208.1"/>
    </source>
</evidence>
<organism evidence="2 3">
    <name type="scientific">Parabacteroides merdae</name>
    <dbReference type="NCBI Taxonomy" id="46503"/>
    <lineage>
        <taxon>Bacteria</taxon>
        <taxon>Pseudomonadati</taxon>
        <taxon>Bacteroidota</taxon>
        <taxon>Bacteroidia</taxon>
        <taxon>Bacteroidales</taxon>
        <taxon>Tannerellaceae</taxon>
        <taxon>Parabacteroides</taxon>
    </lineage>
</organism>
<evidence type="ECO:0000256" key="1">
    <source>
        <dbReference type="SAM" id="SignalP"/>
    </source>
</evidence>
<evidence type="ECO:0000313" key="3">
    <source>
        <dbReference type="Proteomes" id="UP001055114"/>
    </source>
</evidence>
<reference evidence="2" key="1">
    <citation type="submission" date="2022-01" db="EMBL/GenBank/DDBJ databases">
        <title>Novel bile acid biosynthetic pathways are enriched in the microbiome of centenarians.</title>
        <authorList>
            <person name="Sato Y."/>
            <person name="Atarashi K."/>
            <person name="Plichta R.D."/>
            <person name="Arai Y."/>
            <person name="Sasajima S."/>
            <person name="Kearney M.S."/>
            <person name="Suda W."/>
            <person name="Takeshita K."/>
            <person name="Sasaki T."/>
            <person name="Okamoto S."/>
            <person name="Skelly N.A."/>
            <person name="Okamura Y."/>
            <person name="Vlamakis H."/>
            <person name="Li Y."/>
            <person name="Tanoue T."/>
            <person name="Takei H."/>
            <person name="Nittono H."/>
            <person name="Narushima S."/>
            <person name="Irie J."/>
            <person name="Itoh H."/>
            <person name="Moriya K."/>
            <person name="Sugiura Y."/>
            <person name="Suematsu M."/>
            <person name="Moritoki N."/>
            <person name="Shibata S."/>
            <person name="Littman R.D."/>
            <person name="Fischbach A.M."/>
            <person name="Uwamino Y."/>
            <person name="Inoue T."/>
            <person name="Honda A."/>
            <person name="Hattori M."/>
            <person name="Murai T."/>
            <person name="Xavier J.R."/>
            <person name="Hirose N."/>
            <person name="Honda K."/>
        </authorList>
    </citation>
    <scope>NUCLEOTIDE SEQUENCE</scope>
    <source>
        <strain evidence="2">CE91-St3</strain>
    </source>
</reference>
<dbReference type="Proteomes" id="UP001055114">
    <property type="component" value="Unassembled WGS sequence"/>
</dbReference>
<accession>A0AA37NH22</accession>
<dbReference type="AlphaFoldDB" id="A0AA37NH22"/>
<feature type="chain" id="PRO_5041246206" evidence="1">
    <location>
        <begin position="36"/>
        <end position="354"/>
    </location>
</feature>
<dbReference type="RefSeq" id="WP_244063628.1">
    <property type="nucleotide sequence ID" value="NZ_BQNZ01000001.1"/>
</dbReference>
<protein>
    <submittedName>
        <fullName evidence="2">Uncharacterized protein</fullName>
    </submittedName>
</protein>
<dbReference type="Pfam" id="PF25209">
    <property type="entry name" value="Phage_capsid_4"/>
    <property type="match status" value="1"/>
</dbReference>
<sequence>MKTKFGLKAMTALLFNAVMGIMLAAFMGVSATAGAATAVGVSLAAGKYMPSGSLCEGVLTEVWTGELIKTLRAGDVATFLDGLPDYSQYAENDVIHMIDVGGDPEVLVNNKTYPLDVQNITDNDAVFSLDKFQTKPTPVTDDELYASSYDKMASLKERHADAIKEKKFAKAIHALAPDSNAEKTPVLKTTGEVVGGGTTGRRRLQMSDIISLKDKFDKMKVPVQGRRLVLCSDHVNDLLLTDQKFKDQYYNYVTGKIANLYGFEVYEYSDNPVYKVAGGKVAFGTAASANEYQASVAFYTKRVFKASGSTKMYYSEAKTDPLNQRSLVNFRHYFIVLPKKKEAMGAIMSEYKAS</sequence>
<comment type="caution">
    <text evidence="2">The sequence shown here is derived from an EMBL/GenBank/DDBJ whole genome shotgun (WGS) entry which is preliminary data.</text>
</comment>
<proteinExistence type="predicted"/>